<dbReference type="HOGENOM" id="CLU_2059521_0_0_5"/>
<dbReference type="STRING" id="1211777.BN77_4160"/>
<protein>
    <submittedName>
        <fullName evidence="1">Uncharacterized protein</fullName>
    </submittedName>
</protein>
<dbReference type="Pfam" id="PF25190">
    <property type="entry name" value="Tad5"/>
    <property type="match status" value="1"/>
</dbReference>
<proteinExistence type="predicted"/>
<dbReference type="AlphaFoldDB" id="K0PZX6"/>
<dbReference type="RefSeq" id="WP_007535035.1">
    <property type="nucleotide sequence ID" value="NZ_HF536772.1"/>
</dbReference>
<evidence type="ECO:0000313" key="1">
    <source>
        <dbReference type="EMBL" id="CCM77112.1"/>
    </source>
</evidence>
<reference evidence="1 2" key="1">
    <citation type="journal article" date="2013" name="Genome Announc.">
        <title>Draft Genome Sequence of Rhizobium mesoamericanum STM3625, a Nitrogen-Fixing Symbiont of Mimosa pudica Isolated in French Guiana (South America).</title>
        <authorList>
            <person name="Moulin L."/>
            <person name="Mornico D."/>
            <person name="Melkonian R."/>
            <person name="Klonowska A."/>
        </authorList>
    </citation>
    <scope>NUCLEOTIDE SEQUENCE [LARGE SCALE GENOMIC DNA]</scope>
    <source>
        <strain evidence="1 2">STM3625</strain>
    </source>
</reference>
<dbReference type="EMBL" id="CANI01000028">
    <property type="protein sequence ID" value="CCM77112.1"/>
    <property type="molecule type" value="Genomic_DNA"/>
</dbReference>
<dbReference type="Proteomes" id="UP000009319">
    <property type="component" value="Unassembled WGS sequence"/>
</dbReference>
<sequence length="119" mass="13481">MIYVTGKQLAGTVAMWAVRQSPYQTPDNLDLVVRQIQEKFAPNTSFGMLMFEESNSLRRYVSKILRSIPEYVKWNDRKNGNDAPLKFSSAYDLPGDPDDDFIDLDALEGNVARSISSED</sequence>
<comment type="caution">
    <text evidence="1">The sequence shown here is derived from an EMBL/GenBank/DDBJ whole genome shotgun (WGS) entry which is preliminary data.</text>
</comment>
<gene>
    <name evidence="1" type="ORF">BN77_4160</name>
</gene>
<organism evidence="1 2">
    <name type="scientific">Rhizobium mesoamericanum STM3625</name>
    <dbReference type="NCBI Taxonomy" id="1211777"/>
    <lineage>
        <taxon>Bacteria</taxon>
        <taxon>Pseudomonadati</taxon>
        <taxon>Pseudomonadota</taxon>
        <taxon>Alphaproteobacteria</taxon>
        <taxon>Hyphomicrobiales</taxon>
        <taxon>Rhizobiaceae</taxon>
        <taxon>Rhizobium/Agrobacterium group</taxon>
        <taxon>Rhizobium</taxon>
    </lineage>
</organism>
<evidence type="ECO:0000313" key="2">
    <source>
        <dbReference type="Proteomes" id="UP000009319"/>
    </source>
</evidence>
<keyword evidence="2" id="KW-1185">Reference proteome</keyword>
<name>K0PZX6_9HYPH</name>
<accession>K0PZX6</accession>